<organism evidence="6">
    <name type="scientific">Mucochytrium quahogii</name>
    <dbReference type="NCBI Taxonomy" id="96639"/>
    <lineage>
        <taxon>Eukaryota</taxon>
        <taxon>Sar</taxon>
        <taxon>Stramenopiles</taxon>
        <taxon>Bigyra</taxon>
        <taxon>Labyrinthulomycetes</taxon>
        <taxon>Thraustochytrida</taxon>
        <taxon>Thraustochytriidae</taxon>
        <taxon>Mucochytrium</taxon>
    </lineage>
</organism>
<dbReference type="GO" id="GO:0003924">
    <property type="term" value="F:GTPase activity"/>
    <property type="evidence" value="ECO:0007669"/>
    <property type="project" value="InterPro"/>
</dbReference>
<accession>A0A7S2R775</accession>
<dbReference type="PANTHER" id="PTHR10218">
    <property type="entry name" value="GTP-BINDING PROTEIN ALPHA SUBUNIT"/>
    <property type="match status" value="1"/>
</dbReference>
<dbReference type="GO" id="GO:0005834">
    <property type="term" value="C:heterotrimeric G-protein complex"/>
    <property type="evidence" value="ECO:0007669"/>
    <property type="project" value="TreeGrafter"/>
</dbReference>
<keyword evidence="3 5" id="KW-0342">GTP-binding</keyword>
<keyword evidence="1" id="KW-0479">Metal-binding</keyword>
<dbReference type="InterPro" id="IPR027417">
    <property type="entry name" value="P-loop_NTPase"/>
</dbReference>
<dbReference type="Gene3D" id="3.40.50.300">
    <property type="entry name" value="P-loop containing nucleotide triphosphate hydrolases"/>
    <property type="match status" value="1"/>
</dbReference>
<dbReference type="PANTHER" id="PTHR10218:SF302">
    <property type="entry name" value="GUANINE NUCLEOTIDE-BINDING PROTEIN ALPHA-5 SUBUNIT"/>
    <property type="match status" value="1"/>
</dbReference>
<dbReference type="GO" id="GO:0046872">
    <property type="term" value="F:metal ion binding"/>
    <property type="evidence" value="ECO:0007669"/>
    <property type="project" value="UniProtKB-KW"/>
</dbReference>
<dbReference type="GO" id="GO:0007188">
    <property type="term" value="P:adenylate cyclase-modulating G protein-coupled receptor signaling pathway"/>
    <property type="evidence" value="ECO:0007669"/>
    <property type="project" value="TreeGrafter"/>
</dbReference>
<dbReference type="InterPro" id="IPR001019">
    <property type="entry name" value="Gprotein_alpha_su"/>
</dbReference>
<reference evidence="6" key="1">
    <citation type="submission" date="2021-01" db="EMBL/GenBank/DDBJ databases">
        <authorList>
            <person name="Corre E."/>
            <person name="Pelletier E."/>
            <person name="Niang G."/>
            <person name="Scheremetjew M."/>
            <person name="Finn R."/>
            <person name="Kale V."/>
            <person name="Holt S."/>
            <person name="Cochrane G."/>
            <person name="Meng A."/>
            <person name="Brown T."/>
            <person name="Cohen L."/>
        </authorList>
    </citation>
    <scope>NUCLEOTIDE SEQUENCE</scope>
    <source>
        <strain evidence="6">NY070348D</strain>
    </source>
</reference>
<dbReference type="GO" id="GO:0005525">
    <property type="term" value="F:GTP binding"/>
    <property type="evidence" value="ECO:0007669"/>
    <property type="project" value="UniProtKB-KW"/>
</dbReference>
<feature type="binding site" evidence="5">
    <location>
        <begin position="27"/>
        <end position="30"/>
    </location>
    <ligand>
        <name>GTP</name>
        <dbReference type="ChEBI" id="CHEBI:37565"/>
    </ligand>
</feature>
<keyword evidence="4" id="KW-0807">Transducer</keyword>
<protein>
    <submittedName>
        <fullName evidence="6">Uncharacterized protein</fullName>
    </submittedName>
</protein>
<evidence type="ECO:0000256" key="3">
    <source>
        <dbReference type="ARBA" id="ARBA00023134"/>
    </source>
</evidence>
<keyword evidence="2 5" id="KW-0547">Nucleotide-binding</keyword>
<name>A0A7S2R775_9STRA</name>
<sequence length="126" mass="14558">MVEAVELFENICNSKWFLETSIILFLNKKDLFEEKFLKKRIPLNTTGLPLFEDWTPIDWASTDEAVALSTAHEWIINKFMIQNHSDSKEVYHHITCATDTQNVETVFNACKDIILKGNLKSSGFMD</sequence>
<evidence type="ECO:0000256" key="1">
    <source>
        <dbReference type="ARBA" id="ARBA00022723"/>
    </source>
</evidence>
<feature type="binding site" evidence="5">
    <location>
        <position position="97"/>
    </location>
    <ligand>
        <name>GTP</name>
        <dbReference type="ChEBI" id="CHEBI:37565"/>
    </ligand>
</feature>
<dbReference type="EMBL" id="HBHK01000694">
    <property type="protein sequence ID" value="CAD9662768.1"/>
    <property type="molecule type" value="Transcribed_RNA"/>
</dbReference>
<evidence type="ECO:0000256" key="5">
    <source>
        <dbReference type="PIRSR" id="PIRSR601019-1"/>
    </source>
</evidence>
<dbReference type="FunFam" id="3.40.50.300:FF:000720">
    <property type="entry name" value="Guanine nucleotide-binding protein G(k) subunit alpha"/>
    <property type="match status" value="1"/>
</dbReference>
<evidence type="ECO:0000256" key="2">
    <source>
        <dbReference type="ARBA" id="ARBA00022741"/>
    </source>
</evidence>
<dbReference type="Pfam" id="PF00503">
    <property type="entry name" value="G-alpha"/>
    <property type="match status" value="1"/>
</dbReference>
<dbReference type="GO" id="GO:0031683">
    <property type="term" value="F:G-protein beta/gamma-subunit complex binding"/>
    <property type="evidence" value="ECO:0007669"/>
    <property type="project" value="InterPro"/>
</dbReference>
<dbReference type="SUPFAM" id="SSF52540">
    <property type="entry name" value="P-loop containing nucleoside triphosphate hydrolases"/>
    <property type="match status" value="1"/>
</dbReference>
<dbReference type="AlphaFoldDB" id="A0A7S2R775"/>
<dbReference type="GO" id="GO:0005737">
    <property type="term" value="C:cytoplasm"/>
    <property type="evidence" value="ECO:0007669"/>
    <property type="project" value="TreeGrafter"/>
</dbReference>
<evidence type="ECO:0000313" key="6">
    <source>
        <dbReference type="EMBL" id="CAD9662768.1"/>
    </source>
</evidence>
<evidence type="ECO:0000256" key="4">
    <source>
        <dbReference type="ARBA" id="ARBA00023224"/>
    </source>
</evidence>
<proteinExistence type="predicted"/>
<gene>
    <name evidence="6" type="ORF">QSP1433_LOCUS438</name>
</gene>
<dbReference type="GO" id="GO:0001664">
    <property type="term" value="F:G protein-coupled receptor binding"/>
    <property type="evidence" value="ECO:0007669"/>
    <property type="project" value="TreeGrafter"/>
</dbReference>
<dbReference type="PROSITE" id="PS51882">
    <property type="entry name" value="G_ALPHA"/>
    <property type="match status" value="1"/>
</dbReference>